<keyword evidence="2" id="KW-1185">Reference proteome</keyword>
<name>A0ACB8QKV6_9AGAM</name>
<reference evidence="1" key="1">
    <citation type="submission" date="2021-02" db="EMBL/GenBank/DDBJ databases">
        <authorList>
            <consortium name="DOE Joint Genome Institute"/>
            <person name="Ahrendt S."/>
            <person name="Looney B.P."/>
            <person name="Miyauchi S."/>
            <person name="Morin E."/>
            <person name="Drula E."/>
            <person name="Courty P.E."/>
            <person name="Chicoki N."/>
            <person name="Fauchery L."/>
            <person name="Kohler A."/>
            <person name="Kuo A."/>
            <person name="Labutti K."/>
            <person name="Pangilinan J."/>
            <person name="Lipzen A."/>
            <person name="Riley R."/>
            <person name="Andreopoulos W."/>
            <person name="He G."/>
            <person name="Johnson J."/>
            <person name="Barry K.W."/>
            <person name="Grigoriev I.V."/>
            <person name="Nagy L."/>
            <person name="Hibbett D."/>
            <person name="Henrissat B."/>
            <person name="Matheny P.B."/>
            <person name="Labbe J."/>
            <person name="Martin F."/>
        </authorList>
    </citation>
    <scope>NUCLEOTIDE SEQUENCE</scope>
    <source>
        <strain evidence="1">EC-137</strain>
    </source>
</reference>
<organism evidence="1 2">
    <name type="scientific">Vararia minispora EC-137</name>
    <dbReference type="NCBI Taxonomy" id="1314806"/>
    <lineage>
        <taxon>Eukaryota</taxon>
        <taxon>Fungi</taxon>
        <taxon>Dikarya</taxon>
        <taxon>Basidiomycota</taxon>
        <taxon>Agaricomycotina</taxon>
        <taxon>Agaricomycetes</taxon>
        <taxon>Russulales</taxon>
        <taxon>Lachnocladiaceae</taxon>
        <taxon>Vararia</taxon>
    </lineage>
</organism>
<comment type="caution">
    <text evidence="1">The sequence shown here is derived from an EMBL/GenBank/DDBJ whole genome shotgun (WGS) entry which is preliminary data.</text>
</comment>
<proteinExistence type="predicted"/>
<accession>A0ACB8QKV6</accession>
<evidence type="ECO:0000313" key="2">
    <source>
        <dbReference type="Proteomes" id="UP000814128"/>
    </source>
</evidence>
<evidence type="ECO:0000313" key="1">
    <source>
        <dbReference type="EMBL" id="KAI0032292.1"/>
    </source>
</evidence>
<reference evidence="1" key="2">
    <citation type="journal article" date="2022" name="New Phytol.">
        <title>Evolutionary transition to the ectomycorrhizal habit in the genomes of a hyperdiverse lineage of mushroom-forming fungi.</title>
        <authorList>
            <person name="Looney B."/>
            <person name="Miyauchi S."/>
            <person name="Morin E."/>
            <person name="Drula E."/>
            <person name="Courty P.E."/>
            <person name="Kohler A."/>
            <person name="Kuo A."/>
            <person name="LaButti K."/>
            <person name="Pangilinan J."/>
            <person name="Lipzen A."/>
            <person name="Riley R."/>
            <person name="Andreopoulos W."/>
            <person name="He G."/>
            <person name="Johnson J."/>
            <person name="Nolan M."/>
            <person name="Tritt A."/>
            <person name="Barry K.W."/>
            <person name="Grigoriev I.V."/>
            <person name="Nagy L.G."/>
            <person name="Hibbett D."/>
            <person name="Henrissat B."/>
            <person name="Matheny P.B."/>
            <person name="Labbe J."/>
            <person name="Martin F.M."/>
        </authorList>
    </citation>
    <scope>NUCLEOTIDE SEQUENCE</scope>
    <source>
        <strain evidence="1">EC-137</strain>
    </source>
</reference>
<gene>
    <name evidence="1" type="ORF">K488DRAFT_50182</name>
</gene>
<dbReference type="Proteomes" id="UP000814128">
    <property type="component" value="Unassembled WGS sequence"/>
</dbReference>
<sequence length="217" mass="24223">MVPPAEPKPLAPAQALELRLRWLEAILYGARSSVKPTVSSAETIARRAGELQRRMNEVVGAHDSLRRFVDYYAQHAHLLTPAFALSGTLPAPPAYADMAPAEFDAFLSELEPDVRAAERDMREIAVLEDKGVTGAGRLPDYEALQPRLDALLVRHAEDARRAAMLEARIAAVVQHYASQVDELSEVFVEWDEVLREAEERVGKLEREKAERARLGYE</sequence>
<dbReference type="EMBL" id="MU273550">
    <property type="protein sequence ID" value="KAI0032292.1"/>
    <property type="molecule type" value="Genomic_DNA"/>
</dbReference>
<protein>
    <submittedName>
        <fullName evidence="1">Uncharacterized protein</fullName>
    </submittedName>
</protein>